<dbReference type="InterPro" id="IPR042187">
    <property type="entry name" value="Flagellin_C_sub2"/>
</dbReference>
<dbReference type="InterPro" id="IPR046358">
    <property type="entry name" value="Flagellin_C"/>
</dbReference>
<dbReference type="GO" id="GO:0005198">
    <property type="term" value="F:structural molecule activity"/>
    <property type="evidence" value="ECO:0007669"/>
    <property type="project" value="UniProtKB-UniRule"/>
</dbReference>
<comment type="subcellular location">
    <subcellularLocation>
        <location evidence="4">Secreted</location>
    </subcellularLocation>
    <subcellularLocation>
        <location evidence="4">Bacterial flagellum</location>
    </subcellularLocation>
</comment>
<comment type="function">
    <text evidence="4">Flagellin is the subunit protein which polymerizes to form the filaments of bacterial flagella.</text>
</comment>
<evidence type="ECO:0000256" key="4">
    <source>
        <dbReference type="RuleBase" id="RU362073"/>
    </source>
</evidence>
<dbReference type="InterPro" id="IPR001029">
    <property type="entry name" value="Flagellin_N"/>
</dbReference>
<dbReference type="PANTHER" id="PTHR42792:SF2">
    <property type="entry name" value="FLAGELLIN"/>
    <property type="match status" value="1"/>
</dbReference>
<dbReference type="Pfam" id="PF00669">
    <property type="entry name" value="Flagellin_N"/>
    <property type="match status" value="1"/>
</dbReference>
<evidence type="ECO:0000256" key="2">
    <source>
        <dbReference type="ARBA" id="ARBA00020110"/>
    </source>
</evidence>
<dbReference type="Pfam" id="PF00700">
    <property type="entry name" value="Flagellin_C"/>
    <property type="match status" value="1"/>
</dbReference>
<comment type="caution">
    <text evidence="7">The sequence shown here is derived from an EMBL/GenBank/DDBJ whole genome shotgun (WGS) entry which is preliminary data.</text>
</comment>
<dbReference type="InterPro" id="IPR001492">
    <property type="entry name" value="Flagellin"/>
</dbReference>
<organism evidence="7 8">
    <name type="scientific">Virgisporangium aurantiacum</name>
    <dbReference type="NCBI Taxonomy" id="175570"/>
    <lineage>
        <taxon>Bacteria</taxon>
        <taxon>Bacillati</taxon>
        <taxon>Actinomycetota</taxon>
        <taxon>Actinomycetes</taxon>
        <taxon>Micromonosporales</taxon>
        <taxon>Micromonosporaceae</taxon>
        <taxon>Virgisporangium</taxon>
    </lineage>
</organism>
<evidence type="ECO:0000313" key="8">
    <source>
        <dbReference type="Proteomes" id="UP000612585"/>
    </source>
</evidence>
<gene>
    <name evidence="7" type="primary">hag</name>
    <name evidence="7" type="ORF">Vau01_000210</name>
</gene>
<dbReference type="SUPFAM" id="SSF64518">
    <property type="entry name" value="Phase 1 flagellin"/>
    <property type="match status" value="1"/>
</dbReference>
<dbReference type="GO" id="GO:0009288">
    <property type="term" value="C:bacterial-type flagellum"/>
    <property type="evidence" value="ECO:0007669"/>
    <property type="project" value="UniProtKB-SubCell"/>
</dbReference>
<keyword evidence="7" id="KW-0969">Cilium</keyword>
<reference evidence="7" key="1">
    <citation type="submission" date="2021-01" db="EMBL/GenBank/DDBJ databases">
        <title>Whole genome shotgun sequence of Virgisporangium aurantiacum NBRC 16421.</title>
        <authorList>
            <person name="Komaki H."/>
            <person name="Tamura T."/>
        </authorList>
    </citation>
    <scope>NUCLEOTIDE SEQUENCE</scope>
    <source>
        <strain evidence="7">NBRC 16421</strain>
    </source>
</reference>
<name>A0A8J3YZG6_9ACTN</name>
<keyword evidence="7" id="KW-0282">Flagellum</keyword>
<keyword evidence="8" id="KW-1185">Reference proteome</keyword>
<dbReference type="EMBL" id="BOPG01000001">
    <property type="protein sequence ID" value="GIJ52505.1"/>
    <property type="molecule type" value="Genomic_DNA"/>
</dbReference>
<evidence type="ECO:0000259" key="5">
    <source>
        <dbReference type="Pfam" id="PF00669"/>
    </source>
</evidence>
<dbReference type="PRINTS" id="PR00207">
    <property type="entry name" value="FLAGELLIN"/>
</dbReference>
<keyword evidence="7" id="KW-0966">Cell projection</keyword>
<dbReference type="AlphaFoldDB" id="A0A8J3YZG6"/>
<proteinExistence type="inferred from homology"/>
<accession>A0A8J3YZG6</accession>
<keyword evidence="3 4" id="KW-0975">Bacterial flagellum</keyword>
<dbReference type="Gene3D" id="6.10.10.10">
    <property type="entry name" value="Flagellar export chaperone, C-terminal domain"/>
    <property type="match status" value="1"/>
</dbReference>
<evidence type="ECO:0000256" key="1">
    <source>
        <dbReference type="ARBA" id="ARBA00005709"/>
    </source>
</evidence>
<dbReference type="Gene3D" id="1.20.1330.10">
    <property type="entry name" value="f41 fragment of flagellin, N-terminal domain"/>
    <property type="match status" value="1"/>
</dbReference>
<feature type="domain" description="Flagellin N-terminal" evidence="5">
    <location>
        <begin position="5"/>
        <end position="141"/>
    </location>
</feature>
<protein>
    <recommendedName>
        <fullName evidence="2 4">Flagellin</fullName>
    </recommendedName>
</protein>
<dbReference type="PANTHER" id="PTHR42792">
    <property type="entry name" value="FLAGELLIN"/>
    <property type="match status" value="1"/>
</dbReference>
<dbReference type="GO" id="GO:0005576">
    <property type="term" value="C:extracellular region"/>
    <property type="evidence" value="ECO:0007669"/>
    <property type="project" value="UniProtKB-SubCell"/>
</dbReference>
<evidence type="ECO:0000256" key="3">
    <source>
        <dbReference type="ARBA" id="ARBA00023143"/>
    </source>
</evidence>
<dbReference type="Proteomes" id="UP000612585">
    <property type="component" value="Unassembled WGS sequence"/>
</dbReference>
<evidence type="ECO:0000259" key="6">
    <source>
        <dbReference type="Pfam" id="PF00700"/>
    </source>
</evidence>
<feature type="domain" description="Flagellin C-terminal" evidence="6">
    <location>
        <begin position="192"/>
        <end position="275"/>
    </location>
</feature>
<sequence>MALRINQNIAAQNAYRNLSVNDGQMSKSLEKLSSGFRINRAADDAAGLAISEGLRSQIGGLKTATRNAQDGVSVVQTAEGALTEVHSILQRARDLQVQAANGSNNQTSLDGINAELTSLADEIEAIGVRTDFNGVKLLDGNANLKFQVGANATDTLDVDLSSVDLAAAAKSLDDAVTGNTLASTTRGTAITDLDTQITAISSERSKMGASQNRLEHTINSLSVAVENLSASESRIRDTDMAQEMVSFTKSQILSQAGTAMLAQANQAPQGVLQLLR</sequence>
<comment type="similarity">
    <text evidence="1 4">Belongs to the bacterial flagellin family.</text>
</comment>
<dbReference type="RefSeq" id="WP_203985468.1">
    <property type="nucleotide sequence ID" value="NZ_BOPG01000001.1"/>
</dbReference>
<evidence type="ECO:0000313" key="7">
    <source>
        <dbReference type="EMBL" id="GIJ52505.1"/>
    </source>
</evidence>
<keyword evidence="4" id="KW-0964">Secreted</keyword>